<sequence>MISRQAFPHPQCPIALRTLLESTPLPVYWHPPAADDDDHIYRPSKQDGVEKNKSPPACSQRFLVDCLWTSWQLKEKEGKQISV</sequence>
<evidence type="ECO:0000313" key="3">
    <source>
        <dbReference type="EMBL" id="KFD72250.1"/>
    </source>
</evidence>
<evidence type="ECO:0000256" key="1">
    <source>
        <dbReference type="SAM" id="MobiDB-lite"/>
    </source>
</evidence>
<feature type="region of interest" description="Disordered" evidence="1">
    <location>
        <begin position="35"/>
        <end position="56"/>
    </location>
</feature>
<reference evidence="2 4" key="1">
    <citation type="journal article" date="2014" name="Nat. Genet.">
        <title>Genome and transcriptome of the porcine whipworm Trichuris suis.</title>
        <authorList>
            <person name="Jex A.R."/>
            <person name="Nejsum P."/>
            <person name="Schwarz E.M."/>
            <person name="Hu L."/>
            <person name="Young N.D."/>
            <person name="Hall R.S."/>
            <person name="Korhonen P.K."/>
            <person name="Liao S."/>
            <person name="Thamsborg S."/>
            <person name="Xia J."/>
            <person name="Xu P."/>
            <person name="Wang S."/>
            <person name="Scheerlinck J.P."/>
            <person name="Hofmann A."/>
            <person name="Sternberg P.W."/>
            <person name="Wang J."/>
            <person name="Gasser R.B."/>
        </authorList>
    </citation>
    <scope>NUCLEOTIDE SEQUENCE [LARGE SCALE GENOMIC DNA]</scope>
    <source>
        <strain evidence="3">DCEP-RM93F</strain>
        <strain evidence="2">DCEP-RM93M</strain>
    </source>
</reference>
<protein>
    <submittedName>
        <fullName evidence="2">Uncharacterized protein</fullName>
    </submittedName>
</protein>
<dbReference type="EMBL" id="KL363187">
    <property type="protein sequence ID" value="KFD57666.1"/>
    <property type="molecule type" value="Genomic_DNA"/>
</dbReference>
<name>A0A085MKC0_9BILA</name>
<dbReference type="EMBL" id="KL367478">
    <property type="protein sequence ID" value="KFD72250.1"/>
    <property type="molecule type" value="Genomic_DNA"/>
</dbReference>
<evidence type="ECO:0000313" key="2">
    <source>
        <dbReference type="EMBL" id="KFD57666.1"/>
    </source>
</evidence>
<dbReference type="AlphaFoldDB" id="A0A085MKC0"/>
<proteinExistence type="predicted"/>
<dbReference type="Proteomes" id="UP000030764">
    <property type="component" value="Unassembled WGS sequence"/>
</dbReference>
<feature type="compositionally biased region" description="Basic and acidic residues" evidence="1">
    <location>
        <begin position="39"/>
        <end position="53"/>
    </location>
</feature>
<evidence type="ECO:0000313" key="4">
    <source>
        <dbReference type="Proteomes" id="UP000030764"/>
    </source>
</evidence>
<gene>
    <name evidence="2" type="ORF">M513_01336</name>
    <name evidence="3" type="ORF">M514_01336</name>
</gene>
<accession>A0A085MKC0</accession>
<organism evidence="2 4">
    <name type="scientific">Trichuris suis</name>
    <name type="common">pig whipworm</name>
    <dbReference type="NCBI Taxonomy" id="68888"/>
    <lineage>
        <taxon>Eukaryota</taxon>
        <taxon>Metazoa</taxon>
        <taxon>Ecdysozoa</taxon>
        <taxon>Nematoda</taxon>
        <taxon>Enoplea</taxon>
        <taxon>Dorylaimia</taxon>
        <taxon>Trichinellida</taxon>
        <taxon>Trichuridae</taxon>
        <taxon>Trichuris</taxon>
    </lineage>
</organism>
<dbReference type="Proteomes" id="UP000030758">
    <property type="component" value="Unassembled WGS sequence"/>
</dbReference>
<keyword evidence="4" id="KW-1185">Reference proteome</keyword>